<dbReference type="OrthoDB" id="3345970at2759"/>
<accession>A0A9P7XN68</accession>
<sequence>MTWMIISGLEQRLGTKQEEDDEEDDASKRIHRCFGCSVDHCALDSVLASSVRTFYCCDSLDDTSDNDYWTYDSDKKILPPRPYAPDEKYFIHEYSPWLSFNNMRYCCYI</sequence>
<organism evidence="2 3">
    <name type="scientific">Linnemannia hyalina</name>
    <dbReference type="NCBI Taxonomy" id="64524"/>
    <lineage>
        <taxon>Eukaryota</taxon>
        <taxon>Fungi</taxon>
        <taxon>Fungi incertae sedis</taxon>
        <taxon>Mucoromycota</taxon>
        <taxon>Mortierellomycotina</taxon>
        <taxon>Mortierellomycetes</taxon>
        <taxon>Mortierellales</taxon>
        <taxon>Mortierellaceae</taxon>
        <taxon>Linnemannia</taxon>
    </lineage>
</organism>
<reference evidence="2" key="1">
    <citation type="submission" date="2021-06" db="EMBL/GenBank/DDBJ databases">
        <title>Genome Sequence of Mortierella hyaline Strain SCG-10, a Cold-Adapted, Nitrate-Reducing Fungus Isolated from Soil in Minnesota, USA.</title>
        <authorList>
            <person name="Aldossari N."/>
        </authorList>
    </citation>
    <scope>NUCLEOTIDE SEQUENCE</scope>
    <source>
        <strain evidence="2">SCG-10</strain>
    </source>
</reference>
<feature type="region of interest" description="Disordered" evidence="1">
    <location>
        <begin position="1"/>
        <end position="23"/>
    </location>
</feature>
<dbReference type="Proteomes" id="UP000707451">
    <property type="component" value="Unassembled WGS sequence"/>
</dbReference>
<name>A0A9P7XN68_9FUNG</name>
<protein>
    <submittedName>
        <fullName evidence="2">Uncharacterized protein</fullName>
    </submittedName>
</protein>
<keyword evidence="3" id="KW-1185">Reference proteome</keyword>
<dbReference type="EMBL" id="JAHRHY010000015">
    <property type="protein sequence ID" value="KAG9063859.1"/>
    <property type="molecule type" value="Genomic_DNA"/>
</dbReference>
<comment type="caution">
    <text evidence="2">The sequence shown here is derived from an EMBL/GenBank/DDBJ whole genome shotgun (WGS) entry which is preliminary data.</text>
</comment>
<evidence type="ECO:0000313" key="3">
    <source>
        <dbReference type="Proteomes" id="UP000707451"/>
    </source>
</evidence>
<evidence type="ECO:0000256" key="1">
    <source>
        <dbReference type="SAM" id="MobiDB-lite"/>
    </source>
</evidence>
<proteinExistence type="predicted"/>
<evidence type="ECO:0000313" key="2">
    <source>
        <dbReference type="EMBL" id="KAG9063859.1"/>
    </source>
</evidence>
<dbReference type="AlphaFoldDB" id="A0A9P7XN68"/>
<gene>
    <name evidence="2" type="ORF">KI688_003971</name>
</gene>